<dbReference type="Proteomes" id="UP000034036">
    <property type="component" value="Unassembled WGS sequence"/>
</dbReference>
<dbReference type="AlphaFoldDB" id="A0A0G1C8I6"/>
<name>A0A0G1C8I6_9BACT</name>
<evidence type="ECO:0000313" key="2">
    <source>
        <dbReference type="Proteomes" id="UP000034036"/>
    </source>
</evidence>
<reference evidence="1" key="1">
    <citation type="journal article" date="2015" name="Nature">
        <title>rRNA introns, odd ribosomes, and small enigmatic genomes across a large radiation of phyla.</title>
        <authorList>
            <person name="Brown C.T."/>
            <person name="Hug L.A."/>
            <person name="Thomas B.C."/>
            <person name="Sharon I."/>
            <person name="Castelle C.J."/>
            <person name="Singh A."/>
            <person name="Wilkins M.J."/>
            <person name="Williams K.H."/>
            <person name="Banfield J.F."/>
        </authorList>
    </citation>
    <scope>NUCLEOTIDE SEQUENCE [LARGE SCALE GENOMIC DNA]</scope>
</reference>
<protein>
    <submittedName>
        <fullName evidence="1">Uncharacterized protein</fullName>
    </submittedName>
</protein>
<evidence type="ECO:0000313" key="1">
    <source>
        <dbReference type="EMBL" id="KKS45943.1"/>
    </source>
</evidence>
<proteinExistence type="predicted"/>
<gene>
    <name evidence="1" type="ORF">UV11_C0037G0008</name>
</gene>
<organism evidence="1 2">
    <name type="scientific">Candidatus Giovannonibacteria bacterium GW2011_GWF2_42_19</name>
    <dbReference type="NCBI Taxonomy" id="1618659"/>
    <lineage>
        <taxon>Bacteria</taxon>
        <taxon>Candidatus Giovannoniibacteriota</taxon>
    </lineage>
</organism>
<comment type="caution">
    <text evidence="1">The sequence shown here is derived from an EMBL/GenBank/DDBJ whole genome shotgun (WGS) entry which is preliminary data.</text>
</comment>
<dbReference type="EMBL" id="LCDF01000037">
    <property type="protein sequence ID" value="KKS45943.1"/>
    <property type="molecule type" value="Genomic_DNA"/>
</dbReference>
<accession>A0A0G1C8I6</accession>
<sequence>MAFKKTSARRRFLSGGLLLVIGLKWFRREDYSLA</sequence>